<feature type="domain" description="Ketopantoate reductase N-terminal" evidence="11">
    <location>
        <begin position="10"/>
        <end position="159"/>
    </location>
</feature>
<comment type="similarity">
    <text evidence="2 10">Belongs to the ketopantoate reductase family.</text>
</comment>
<dbReference type="Gene3D" id="3.40.50.720">
    <property type="entry name" value="NAD(P)-binding Rossmann-like Domain"/>
    <property type="match status" value="1"/>
</dbReference>
<evidence type="ECO:0000256" key="4">
    <source>
        <dbReference type="ARBA" id="ARBA00019465"/>
    </source>
</evidence>
<feature type="domain" description="Ketopantoate reductase C-terminal" evidence="12">
    <location>
        <begin position="191"/>
        <end position="312"/>
    </location>
</feature>
<dbReference type="InterPro" id="IPR013328">
    <property type="entry name" value="6PGD_dom2"/>
</dbReference>
<dbReference type="PANTHER" id="PTHR21708">
    <property type="entry name" value="PROBABLE 2-DEHYDROPANTOATE 2-REDUCTASE"/>
    <property type="match status" value="1"/>
</dbReference>
<reference evidence="13 14" key="1">
    <citation type="submission" date="2014-07" db="EMBL/GenBank/DDBJ databases">
        <title>Draft Genome Sequences of Environmental Pseudomonas syringae strains.</title>
        <authorList>
            <person name="Baltrus D.A."/>
            <person name="Berge O."/>
            <person name="Morris C."/>
        </authorList>
    </citation>
    <scope>NUCLEOTIDE SEQUENCE [LARGE SCALE GENOMIC DNA]</scope>
    <source>
        <strain evidence="13 14">CEB003</strain>
    </source>
</reference>
<dbReference type="GO" id="GO:0015940">
    <property type="term" value="P:pantothenate biosynthetic process"/>
    <property type="evidence" value="ECO:0007669"/>
    <property type="project" value="UniProtKB-UniPathway"/>
</dbReference>
<evidence type="ECO:0000313" key="14">
    <source>
        <dbReference type="Proteomes" id="UP000028643"/>
    </source>
</evidence>
<comment type="function">
    <text evidence="10">Catalyzes the NADPH-dependent reduction of ketopantoate into pantoic acid.</text>
</comment>
<evidence type="ECO:0000313" key="13">
    <source>
        <dbReference type="EMBL" id="KFE45586.1"/>
    </source>
</evidence>
<name>A0A085UQX3_PSESX</name>
<comment type="caution">
    <text evidence="13">The sequence shown here is derived from an EMBL/GenBank/DDBJ whole genome shotgun (WGS) entry which is preliminary data.</text>
</comment>
<evidence type="ECO:0000256" key="5">
    <source>
        <dbReference type="ARBA" id="ARBA00022655"/>
    </source>
</evidence>
<comment type="catalytic activity">
    <reaction evidence="9 10">
        <text>(R)-pantoate + NADP(+) = 2-dehydropantoate + NADPH + H(+)</text>
        <dbReference type="Rhea" id="RHEA:16233"/>
        <dbReference type="ChEBI" id="CHEBI:11561"/>
        <dbReference type="ChEBI" id="CHEBI:15378"/>
        <dbReference type="ChEBI" id="CHEBI:15980"/>
        <dbReference type="ChEBI" id="CHEBI:57783"/>
        <dbReference type="ChEBI" id="CHEBI:58349"/>
        <dbReference type="EC" id="1.1.1.169"/>
    </reaction>
</comment>
<dbReference type="Gene3D" id="1.10.1040.10">
    <property type="entry name" value="N-(1-d-carboxylethyl)-l-norvaline Dehydrogenase, domain 2"/>
    <property type="match status" value="1"/>
</dbReference>
<evidence type="ECO:0000256" key="3">
    <source>
        <dbReference type="ARBA" id="ARBA00013014"/>
    </source>
</evidence>
<keyword evidence="6 10" id="KW-0521">NADP</keyword>
<evidence type="ECO:0000256" key="6">
    <source>
        <dbReference type="ARBA" id="ARBA00022857"/>
    </source>
</evidence>
<evidence type="ECO:0000259" key="12">
    <source>
        <dbReference type="Pfam" id="PF08546"/>
    </source>
</evidence>
<dbReference type="EC" id="1.1.1.169" evidence="3 10"/>
<dbReference type="UniPathway" id="UPA00028">
    <property type="reaction ID" value="UER00004"/>
</dbReference>
<accession>A0A085UQX3</accession>
<dbReference type="InterPro" id="IPR013752">
    <property type="entry name" value="KPA_reductase"/>
</dbReference>
<dbReference type="RefSeq" id="WP_047579041.1">
    <property type="nucleotide sequence ID" value="NZ_JPQT01000144.1"/>
</dbReference>
<keyword evidence="7 10" id="KW-0560">Oxidoreductase</keyword>
<dbReference type="NCBIfam" id="NF004887">
    <property type="entry name" value="PRK06249.1"/>
    <property type="match status" value="1"/>
</dbReference>
<organism evidence="13 14">
    <name type="scientific">Pseudomonas syringae</name>
    <dbReference type="NCBI Taxonomy" id="317"/>
    <lineage>
        <taxon>Bacteria</taxon>
        <taxon>Pseudomonadati</taxon>
        <taxon>Pseudomonadota</taxon>
        <taxon>Gammaproteobacteria</taxon>
        <taxon>Pseudomonadales</taxon>
        <taxon>Pseudomonadaceae</taxon>
        <taxon>Pseudomonas</taxon>
    </lineage>
</organism>
<dbReference type="InterPro" id="IPR008927">
    <property type="entry name" value="6-PGluconate_DH-like_C_sf"/>
</dbReference>
<proteinExistence type="inferred from homology"/>
<dbReference type="InterPro" id="IPR013332">
    <property type="entry name" value="KPR_N"/>
</dbReference>
<protein>
    <recommendedName>
        <fullName evidence="4 10">2-dehydropantoate 2-reductase</fullName>
        <ecNumber evidence="3 10">1.1.1.169</ecNumber>
    </recommendedName>
    <alternativeName>
        <fullName evidence="8 10">Ketopantoate reductase</fullName>
    </alternativeName>
</protein>
<evidence type="ECO:0000259" key="11">
    <source>
        <dbReference type="Pfam" id="PF02558"/>
    </source>
</evidence>
<dbReference type="EMBL" id="JPQT01000144">
    <property type="protein sequence ID" value="KFE45586.1"/>
    <property type="molecule type" value="Genomic_DNA"/>
</dbReference>
<dbReference type="GO" id="GO:0008677">
    <property type="term" value="F:2-dehydropantoate 2-reductase activity"/>
    <property type="evidence" value="ECO:0007669"/>
    <property type="project" value="UniProtKB-EC"/>
</dbReference>
<dbReference type="FunFam" id="1.10.1040.10:FF:000017">
    <property type="entry name" value="2-dehydropantoate 2-reductase"/>
    <property type="match status" value="1"/>
</dbReference>
<sequence length="318" mass="34176">MSHDVTRPRIGIIGTGAIGGFYGVMLARAGFDVHFLLRSEFAAVTQHGFRVDSAVFGELRLNPVQAYSCAADMPLCDWLLVGAKATSNAELAPAIAQAAAPGAKVLVLQNGLGVEDSLRSRLPDSLHLLGGLCFVCAHRTAPGIVAHQAFGAVSLGYHSGPANDAARQLAWVEEGANLLRSTGLDAHAMPNLQLARWQKLVWNIPYNGLSALLQASTTPLMADPQSRELIQALMAEVVQGAQACGHVLPDGFADHLFTVTEKMPDYRPSMYHDFHERRPLELEAIYAVPLAAAAQAGCDMPRVRMLYQALAFIDTRNS</sequence>
<evidence type="ECO:0000256" key="10">
    <source>
        <dbReference type="RuleBase" id="RU362068"/>
    </source>
</evidence>
<evidence type="ECO:0000256" key="9">
    <source>
        <dbReference type="ARBA" id="ARBA00048793"/>
    </source>
</evidence>
<dbReference type="PANTHER" id="PTHR21708:SF26">
    <property type="entry name" value="2-DEHYDROPANTOATE 2-REDUCTASE"/>
    <property type="match status" value="1"/>
</dbReference>
<dbReference type="InterPro" id="IPR003710">
    <property type="entry name" value="ApbA"/>
</dbReference>
<evidence type="ECO:0000256" key="2">
    <source>
        <dbReference type="ARBA" id="ARBA00007870"/>
    </source>
</evidence>
<keyword evidence="5 10" id="KW-0566">Pantothenate biosynthesis</keyword>
<dbReference type="AlphaFoldDB" id="A0A085UQX3"/>
<comment type="pathway">
    <text evidence="1 10">Cofactor biosynthesis; (R)-pantothenate biosynthesis; (R)-pantoate from 3-methyl-2-oxobutanoate: step 2/2.</text>
</comment>
<dbReference type="GO" id="GO:0005737">
    <property type="term" value="C:cytoplasm"/>
    <property type="evidence" value="ECO:0007669"/>
    <property type="project" value="TreeGrafter"/>
</dbReference>
<dbReference type="InterPro" id="IPR036291">
    <property type="entry name" value="NAD(P)-bd_dom_sf"/>
</dbReference>
<dbReference type="NCBIfam" id="TIGR00745">
    <property type="entry name" value="apbA_panE"/>
    <property type="match status" value="1"/>
</dbReference>
<dbReference type="SUPFAM" id="SSF48179">
    <property type="entry name" value="6-phosphogluconate dehydrogenase C-terminal domain-like"/>
    <property type="match status" value="1"/>
</dbReference>
<dbReference type="SUPFAM" id="SSF51735">
    <property type="entry name" value="NAD(P)-binding Rossmann-fold domains"/>
    <property type="match status" value="1"/>
</dbReference>
<evidence type="ECO:0000256" key="8">
    <source>
        <dbReference type="ARBA" id="ARBA00032024"/>
    </source>
</evidence>
<dbReference type="Pfam" id="PF02558">
    <property type="entry name" value="ApbA"/>
    <property type="match status" value="1"/>
</dbReference>
<evidence type="ECO:0000256" key="1">
    <source>
        <dbReference type="ARBA" id="ARBA00004994"/>
    </source>
</evidence>
<dbReference type="PATRIC" id="fig|317.174.peg.5510"/>
<dbReference type="Pfam" id="PF08546">
    <property type="entry name" value="ApbA_C"/>
    <property type="match status" value="1"/>
</dbReference>
<dbReference type="Proteomes" id="UP000028643">
    <property type="component" value="Unassembled WGS sequence"/>
</dbReference>
<gene>
    <name evidence="13" type="ORF">IV02_26980</name>
</gene>
<evidence type="ECO:0000256" key="7">
    <source>
        <dbReference type="ARBA" id="ARBA00023002"/>
    </source>
</evidence>
<dbReference type="InterPro" id="IPR051402">
    <property type="entry name" value="KPR-Related"/>
</dbReference>